<dbReference type="GO" id="GO:0009699">
    <property type="term" value="P:phenylpropanoid biosynthetic process"/>
    <property type="evidence" value="ECO:0007669"/>
    <property type="project" value="UniProtKB-ARBA"/>
</dbReference>
<evidence type="ECO:0000256" key="4">
    <source>
        <dbReference type="RuleBase" id="RU363099"/>
    </source>
</evidence>
<evidence type="ECO:0000256" key="2">
    <source>
        <dbReference type="ARBA" id="ARBA00011738"/>
    </source>
</evidence>
<reference evidence="5 6" key="1">
    <citation type="journal article" date="2017" name="Mol. Plant">
        <title>The Genome of Medicinal Plant Macleaya cordata Provides New Insights into Benzylisoquinoline Alkaloids Metabolism.</title>
        <authorList>
            <person name="Liu X."/>
            <person name="Liu Y."/>
            <person name="Huang P."/>
            <person name="Ma Y."/>
            <person name="Qing Z."/>
            <person name="Tang Q."/>
            <person name="Cao H."/>
            <person name="Cheng P."/>
            <person name="Zheng Y."/>
            <person name="Yuan Z."/>
            <person name="Zhou Y."/>
            <person name="Liu J."/>
            <person name="Tang Z."/>
            <person name="Zhuo Y."/>
            <person name="Zhang Y."/>
            <person name="Yu L."/>
            <person name="Huang J."/>
            <person name="Yang P."/>
            <person name="Peng Q."/>
            <person name="Zhang J."/>
            <person name="Jiang W."/>
            <person name="Zhang Z."/>
            <person name="Lin K."/>
            <person name="Ro D.K."/>
            <person name="Chen X."/>
            <person name="Xiong X."/>
            <person name="Shang Y."/>
            <person name="Huang S."/>
            <person name="Zeng J."/>
        </authorList>
    </citation>
    <scope>NUCLEOTIDE SEQUENCE [LARGE SCALE GENOMIC DNA]</scope>
    <source>
        <strain evidence="6">cv. BLH2017</strain>
        <tissue evidence="5">Root</tissue>
    </source>
</reference>
<dbReference type="STRING" id="56857.A0A200Q754"/>
<organism evidence="5 6">
    <name type="scientific">Macleaya cordata</name>
    <name type="common">Five-seeded plume-poppy</name>
    <name type="synonym">Bocconia cordata</name>
    <dbReference type="NCBI Taxonomy" id="56857"/>
    <lineage>
        <taxon>Eukaryota</taxon>
        <taxon>Viridiplantae</taxon>
        <taxon>Streptophyta</taxon>
        <taxon>Embryophyta</taxon>
        <taxon>Tracheophyta</taxon>
        <taxon>Spermatophyta</taxon>
        <taxon>Magnoliopsida</taxon>
        <taxon>Ranunculales</taxon>
        <taxon>Papaveraceae</taxon>
        <taxon>Papaveroideae</taxon>
        <taxon>Macleaya</taxon>
    </lineage>
</organism>
<gene>
    <name evidence="5" type="ORF">BVC80_8889g18</name>
</gene>
<dbReference type="Pfam" id="PF03018">
    <property type="entry name" value="Dirigent"/>
    <property type="match status" value="1"/>
</dbReference>
<comment type="similarity">
    <text evidence="1 4">Belongs to the plant dirigent protein family.</text>
</comment>
<evidence type="ECO:0000313" key="5">
    <source>
        <dbReference type="EMBL" id="OVA06303.1"/>
    </source>
</evidence>
<dbReference type="InterPro" id="IPR004265">
    <property type="entry name" value="Dirigent"/>
</dbReference>
<dbReference type="OrthoDB" id="1864232at2759"/>
<dbReference type="EMBL" id="MVGT01002861">
    <property type="protein sequence ID" value="OVA06303.1"/>
    <property type="molecule type" value="Genomic_DNA"/>
</dbReference>
<dbReference type="PANTHER" id="PTHR21495">
    <property type="entry name" value="NUCLEOPORIN-RELATED"/>
    <property type="match status" value="1"/>
</dbReference>
<evidence type="ECO:0000313" key="6">
    <source>
        <dbReference type="Proteomes" id="UP000195402"/>
    </source>
</evidence>
<sequence length="186" mass="20327">MGVLALLLLNLSLVVITVLVTQTQAANWAHEIPYEDLGKEKVTKLHFYFHDIVGGDNPTAVRVAEAPMTNKSATLFGAVVMVDDPLTEGPEITSRLVGRAQGFYGSAGQKEGAILMAISYIFTDEKFNGSILNVLSRNPFTTPVREFSIVGGTGLFRYARGFVQAKTYFFNNDGAVVEYNVTAIHY</sequence>
<evidence type="ECO:0000256" key="3">
    <source>
        <dbReference type="ARBA" id="ARBA00022525"/>
    </source>
</evidence>
<comment type="caution">
    <text evidence="5">The sequence shown here is derived from an EMBL/GenBank/DDBJ whole genome shotgun (WGS) entry which is preliminary data.</text>
</comment>
<dbReference type="GO" id="GO:0048046">
    <property type="term" value="C:apoplast"/>
    <property type="evidence" value="ECO:0007669"/>
    <property type="project" value="UniProtKB-SubCell"/>
</dbReference>
<name>A0A200Q754_MACCD</name>
<feature type="chain" id="PRO_5011829567" description="Dirigent protein" evidence="4">
    <location>
        <begin position="26"/>
        <end position="186"/>
    </location>
</feature>
<feature type="signal peptide" evidence="4">
    <location>
        <begin position="1"/>
        <end position="25"/>
    </location>
</feature>
<keyword evidence="4" id="KW-0052">Apoplast</keyword>
<keyword evidence="4" id="KW-0732">Signal</keyword>
<keyword evidence="6" id="KW-1185">Reference proteome</keyword>
<dbReference type="FunCoup" id="A0A200Q754">
    <property type="interactions" value="218"/>
</dbReference>
<comment type="subcellular location">
    <subcellularLocation>
        <location evidence="4">Secreted</location>
        <location evidence="4">Extracellular space</location>
        <location evidence="4">Apoplast</location>
    </subcellularLocation>
</comment>
<dbReference type="InterPro" id="IPR044859">
    <property type="entry name" value="Allene_oxi_cyc_Dirigent"/>
</dbReference>
<protein>
    <recommendedName>
        <fullName evidence="4">Dirigent protein</fullName>
    </recommendedName>
</protein>
<keyword evidence="3 4" id="KW-0964">Secreted</keyword>
<dbReference type="AlphaFoldDB" id="A0A200Q754"/>
<dbReference type="InParanoid" id="A0A200Q754"/>
<proteinExistence type="inferred from homology"/>
<dbReference type="Proteomes" id="UP000195402">
    <property type="component" value="Unassembled WGS sequence"/>
</dbReference>
<evidence type="ECO:0000256" key="1">
    <source>
        <dbReference type="ARBA" id="ARBA00010746"/>
    </source>
</evidence>
<comment type="function">
    <text evidence="4">Dirigent proteins impart stereoselectivity on the phenoxy radical-coupling reaction, yielding optically active lignans from two molecules of coniferyl alcohol in the biosynthesis of lignans, flavonolignans, and alkaloids and thus plays a central role in plant secondary metabolism.</text>
</comment>
<dbReference type="OMA" id="ANWAHEI"/>
<accession>A0A200Q754</accession>
<comment type="subunit">
    <text evidence="2 4">Homodimer.</text>
</comment>
<dbReference type="Gene3D" id="2.40.480.10">
    <property type="entry name" value="Allene oxide cyclase-like"/>
    <property type="match status" value="1"/>
</dbReference>